<keyword evidence="2" id="KW-1185">Reference proteome</keyword>
<accession>A0A433R018</accession>
<dbReference type="Proteomes" id="UP000274822">
    <property type="component" value="Unassembled WGS sequence"/>
</dbReference>
<dbReference type="EMBL" id="RBNJ01000120">
    <property type="protein sequence ID" value="RUS35364.1"/>
    <property type="molecule type" value="Genomic_DNA"/>
</dbReference>
<comment type="caution">
    <text evidence="1">The sequence shown here is derived from an EMBL/GenBank/DDBJ whole genome shotgun (WGS) entry which is preliminary data.</text>
</comment>
<sequence length="271" mass="28943">MNYVSGEYIRSKRRRNSDRWKRSFGGIGQLGGGIQHEANVNTPEDYPYNIELLENFKAKLTQNEQGDSLAQAEDVVYQNCVTFLQSTLLVKLTTAPSRILITSILNASKAKGKAVVDGLLLPLVHGDDVDRCSDKSHQRRTERDGHSGFAKVTIVAAMGFMTWLVDSLRPGGGVTLAGYDCNDSPECASAKDIARVVQQYMWFGGGVTEAGADAGDVCPEAWIGAVCGAVGTRLFSCGKKWTNFPEERDGAGAAGATDAAADAADAADAVM</sequence>
<gene>
    <name evidence="1" type="ORF">BC938DRAFT_471647</name>
</gene>
<dbReference type="AlphaFoldDB" id="A0A433R018"/>
<proteinExistence type="predicted"/>
<evidence type="ECO:0000313" key="2">
    <source>
        <dbReference type="Proteomes" id="UP000274822"/>
    </source>
</evidence>
<reference evidence="1 2" key="1">
    <citation type="journal article" date="2018" name="New Phytol.">
        <title>Phylogenomics of Endogonaceae and evolution of mycorrhizas within Mucoromycota.</title>
        <authorList>
            <person name="Chang Y."/>
            <person name="Desiro A."/>
            <person name="Na H."/>
            <person name="Sandor L."/>
            <person name="Lipzen A."/>
            <person name="Clum A."/>
            <person name="Barry K."/>
            <person name="Grigoriev I.V."/>
            <person name="Martin F.M."/>
            <person name="Stajich J.E."/>
            <person name="Smith M.E."/>
            <person name="Bonito G."/>
            <person name="Spatafora J.W."/>
        </authorList>
    </citation>
    <scope>NUCLEOTIDE SEQUENCE [LARGE SCALE GENOMIC DNA]</scope>
    <source>
        <strain evidence="1 2">AD002</strain>
    </source>
</reference>
<organism evidence="1 2">
    <name type="scientific">Jimgerdemannia flammicorona</name>
    <dbReference type="NCBI Taxonomy" id="994334"/>
    <lineage>
        <taxon>Eukaryota</taxon>
        <taxon>Fungi</taxon>
        <taxon>Fungi incertae sedis</taxon>
        <taxon>Mucoromycota</taxon>
        <taxon>Mucoromycotina</taxon>
        <taxon>Endogonomycetes</taxon>
        <taxon>Endogonales</taxon>
        <taxon>Endogonaceae</taxon>
        <taxon>Jimgerdemannia</taxon>
    </lineage>
</organism>
<evidence type="ECO:0000313" key="1">
    <source>
        <dbReference type="EMBL" id="RUS35364.1"/>
    </source>
</evidence>
<protein>
    <submittedName>
        <fullName evidence="1">Uncharacterized protein</fullName>
    </submittedName>
</protein>
<name>A0A433R018_9FUNG</name>
<dbReference type="Gene3D" id="1.25.40.480">
    <property type="match status" value="1"/>
</dbReference>